<dbReference type="SMART" id="SM00228">
    <property type="entry name" value="PDZ"/>
    <property type="match status" value="1"/>
</dbReference>
<feature type="domain" description="PDZ" evidence="5">
    <location>
        <begin position="455"/>
        <end position="554"/>
    </location>
</feature>
<dbReference type="InterPro" id="IPR009003">
    <property type="entry name" value="Peptidase_S1_PA"/>
</dbReference>
<evidence type="ECO:0000259" key="5">
    <source>
        <dbReference type="SMART" id="SM00228"/>
    </source>
</evidence>
<proteinExistence type="inferred from homology"/>
<dbReference type="STRING" id="1122192.SAMN02745673_04894"/>
<evidence type="ECO:0000256" key="4">
    <source>
        <dbReference type="SAM" id="MobiDB-lite"/>
    </source>
</evidence>
<dbReference type="EMBL" id="FUWS01000021">
    <property type="protein sequence ID" value="SKA38927.1"/>
    <property type="molecule type" value="Genomic_DNA"/>
</dbReference>
<feature type="region of interest" description="Disordered" evidence="4">
    <location>
        <begin position="1"/>
        <end position="197"/>
    </location>
</feature>
<reference evidence="6 7" key="1">
    <citation type="submission" date="2017-02" db="EMBL/GenBank/DDBJ databases">
        <authorList>
            <person name="Peterson S.W."/>
        </authorList>
    </citation>
    <scope>NUCLEOTIDE SEQUENCE [LARGE SCALE GENOMIC DNA]</scope>
    <source>
        <strain evidence="6 7">DSM 45154</strain>
    </source>
</reference>
<keyword evidence="7" id="KW-1185">Reference proteome</keyword>
<evidence type="ECO:0000256" key="3">
    <source>
        <dbReference type="ARBA" id="ARBA00022801"/>
    </source>
</evidence>
<dbReference type="PRINTS" id="PR00834">
    <property type="entry name" value="PROTEASES2C"/>
</dbReference>
<feature type="compositionally biased region" description="Low complexity" evidence="4">
    <location>
        <begin position="380"/>
        <end position="397"/>
    </location>
</feature>
<dbReference type="InterPro" id="IPR001478">
    <property type="entry name" value="PDZ"/>
</dbReference>
<dbReference type="GO" id="GO:0006508">
    <property type="term" value="P:proteolysis"/>
    <property type="evidence" value="ECO:0007669"/>
    <property type="project" value="UniProtKB-KW"/>
</dbReference>
<dbReference type="GO" id="GO:0004252">
    <property type="term" value="F:serine-type endopeptidase activity"/>
    <property type="evidence" value="ECO:0007669"/>
    <property type="project" value="InterPro"/>
</dbReference>
<dbReference type="OrthoDB" id="9758917at2"/>
<dbReference type="Pfam" id="PF13180">
    <property type="entry name" value="PDZ_2"/>
    <property type="match status" value="1"/>
</dbReference>
<dbReference type="SUPFAM" id="SSF50156">
    <property type="entry name" value="PDZ domain-like"/>
    <property type="match status" value="1"/>
</dbReference>
<name>A0A1T4TEP9_9ACTN</name>
<comment type="similarity">
    <text evidence="1">Belongs to the peptidase S1C family.</text>
</comment>
<evidence type="ECO:0000313" key="7">
    <source>
        <dbReference type="Proteomes" id="UP000190637"/>
    </source>
</evidence>
<feature type="region of interest" description="Disordered" evidence="4">
    <location>
        <begin position="372"/>
        <end position="402"/>
    </location>
</feature>
<dbReference type="InterPro" id="IPR036034">
    <property type="entry name" value="PDZ_sf"/>
</dbReference>
<feature type="compositionally biased region" description="Polar residues" evidence="4">
    <location>
        <begin position="557"/>
        <end position="573"/>
    </location>
</feature>
<sequence length="573" mass="56456">MSATDPADGTPQGSEEFEGAGATAVPPAGETRSDPLPDAPSAASSAPSQTPSDDPAPTAADQTLTMPAASGEAGREQDSPAWASRPDQAAGSGIQRSEVPNRPLRSPYPERPPYGPPAGAWSGPHASPSATPPGGVPGGGAFGAGFPPERGAGPGGSHGGFASPPPPPHGPFGPASHFPSGPGEEPQEPRKARKPWSRGRVVAVAGATALVTSLIVGPTAAVVTTHFLSNGGGAISSLAEETSGSVSTGNVSTVADATLPSVVSIQTGNGSGGSGVVISSDGQILTNNHVVSGAGDNLVVQFNDGSTARAEILGADPVSDLAVIKAEGRTDLTPAKLGDSDKIEVGADVVAIGSPLGLSGTVTSGVISAVDRPVNTGSAEPEQPEQQLPFGLPGQGQSEQGRATTSTVIDAIQTDAPINPGNSGGPLMNMQGEVIGINTAIATTGGTSGSQSGSIGLGFAIPINQAKPIAEQLIETGSASYAAIDATITAGPNGQGARIVDVANGGAAQEAGLKADDVITRVGDRVVTDPDVLIAAVRSHQPGETVTVTFERDGKSQEVQVTLSGQSADSIGS</sequence>
<dbReference type="Pfam" id="PF13365">
    <property type="entry name" value="Trypsin_2"/>
    <property type="match status" value="1"/>
</dbReference>
<dbReference type="SUPFAM" id="SSF50494">
    <property type="entry name" value="Trypsin-like serine proteases"/>
    <property type="match status" value="1"/>
</dbReference>
<gene>
    <name evidence="6" type="ORF">SAMN02745673_04894</name>
</gene>
<dbReference type="Gene3D" id="2.40.10.10">
    <property type="entry name" value="Trypsin-like serine proteases"/>
    <property type="match status" value="2"/>
</dbReference>
<dbReference type="RefSeq" id="WP_078764104.1">
    <property type="nucleotide sequence ID" value="NZ_FUWS01000021.1"/>
</dbReference>
<dbReference type="AlphaFoldDB" id="A0A1T4TEP9"/>
<dbReference type="InterPro" id="IPR043504">
    <property type="entry name" value="Peptidase_S1_PA_chymotrypsin"/>
</dbReference>
<dbReference type="PANTHER" id="PTHR43343">
    <property type="entry name" value="PEPTIDASE S12"/>
    <property type="match status" value="1"/>
</dbReference>
<keyword evidence="3" id="KW-0378">Hydrolase</keyword>
<dbReference type="Gene3D" id="2.30.42.10">
    <property type="match status" value="1"/>
</dbReference>
<organism evidence="6 7">
    <name type="scientific">Marinactinospora thermotolerans DSM 45154</name>
    <dbReference type="NCBI Taxonomy" id="1122192"/>
    <lineage>
        <taxon>Bacteria</taxon>
        <taxon>Bacillati</taxon>
        <taxon>Actinomycetota</taxon>
        <taxon>Actinomycetes</taxon>
        <taxon>Streptosporangiales</taxon>
        <taxon>Nocardiopsidaceae</taxon>
        <taxon>Marinactinospora</taxon>
    </lineage>
</organism>
<evidence type="ECO:0000313" key="6">
    <source>
        <dbReference type="EMBL" id="SKA38927.1"/>
    </source>
</evidence>
<feature type="compositionally biased region" description="Low complexity" evidence="4">
    <location>
        <begin position="34"/>
        <end position="57"/>
    </location>
</feature>
<evidence type="ECO:0000256" key="1">
    <source>
        <dbReference type="ARBA" id="ARBA00010541"/>
    </source>
</evidence>
<feature type="region of interest" description="Disordered" evidence="4">
    <location>
        <begin position="551"/>
        <end position="573"/>
    </location>
</feature>
<dbReference type="Proteomes" id="UP000190637">
    <property type="component" value="Unassembled WGS sequence"/>
</dbReference>
<keyword evidence="2 6" id="KW-0645">Protease</keyword>
<dbReference type="InterPro" id="IPR001940">
    <property type="entry name" value="Peptidase_S1C"/>
</dbReference>
<protein>
    <submittedName>
        <fullName evidence="6">Putative serine protease PepD</fullName>
    </submittedName>
</protein>
<dbReference type="InterPro" id="IPR051201">
    <property type="entry name" value="Chloro_Bact_Ser_Proteases"/>
</dbReference>
<accession>A0A1T4TEP9</accession>
<evidence type="ECO:0000256" key="2">
    <source>
        <dbReference type="ARBA" id="ARBA00022670"/>
    </source>
</evidence>
<dbReference type="PANTHER" id="PTHR43343:SF3">
    <property type="entry name" value="PROTEASE DO-LIKE 8, CHLOROPLASTIC"/>
    <property type="match status" value="1"/>
</dbReference>